<accession>A0A8T2GJW9</accession>
<feature type="transmembrane region" description="Helical" evidence="5">
    <location>
        <begin position="497"/>
        <end position="519"/>
    </location>
</feature>
<gene>
    <name evidence="7" type="ORF">ISN45_At01g026900</name>
</gene>
<feature type="transmembrane region" description="Helical" evidence="5">
    <location>
        <begin position="606"/>
        <end position="626"/>
    </location>
</feature>
<keyword evidence="2 5" id="KW-0812">Transmembrane</keyword>
<dbReference type="CDD" id="cd04480">
    <property type="entry name" value="RPA1_DBD_A_like"/>
    <property type="match status" value="1"/>
</dbReference>
<feature type="transmembrane region" description="Helical" evidence="5">
    <location>
        <begin position="539"/>
        <end position="561"/>
    </location>
</feature>
<feature type="transmembrane region" description="Helical" evidence="5">
    <location>
        <begin position="647"/>
        <end position="670"/>
    </location>
</feature>
<dbReference type="InterPro" id="IPR003871">
    <property type="entry name" value="RFA1B/D_OB_1st"/>
</dbReference>
<comment type="subcellular location">
    <subcellularLocation>
        <location evidence="1">Membrane</location>
        <topology evidence="1">Multi-pass membrane protein</topology>
    </subcellularLocation>
</comment>
<dbReference type="GO" id="GO:0016020">
    <property type="term" value="C:membrane"/>
    <property type="evidence" value="ECO:0007669"/>
    <property type="project" value="UniProtKB-SubCell"/>
</dbReference>
<name>A0A8T2GJW9_9BRAS</name>
<dbReference type="GO" id="GO:0006857">
    <property type="term" value="P:oligopeptide transport"/>
    <property type="evidence" value="ECO:0007669"/>
    <property type="project" value="InterPro"/>
</dbReference>
<feature type="transmembrane region" description="Helical" evidence="5">
    <location>
        <begin position="573"/>
        <end position="594"/>
    </location>
</feature>
<feature type="transmembrane region" description="Helical" evidence="5">
    <location>
        <begin position="372"/>
        <end position="391"/>
    </location>
</feature>
<evidence type="ECO:0000256" key="5">
    <source>
        <dbReference type="SAM" id="Phobius"/>
    </source>
</evidence>
<feature type="transmembrane region" description="Helical" evidence="5">
    <location>
        <begin position="347"/>
        <end position="366"/>
    </location>
</feature>
<evidence type="ECO:0000313" key="7">
    <source>
        <dbReference type="EMBL" id="KAG7647669.1"/>
    </source>
</evidence>
<feature type="transmembrane region" description="Helical" evidence="5">
    <location>
        <begin position="690"/>
        <end position="710"/>
    </location>
</feature>
<dbReference type="InterPro" id="IPR018456">
    <property type="entry name" value="PTR2_symporter_CS"/>
</dbReference>
<feature type="domain" description="Replication protein A 70 kDa DNA-binding subunit B/D first OB fold" evidence="6">
    <location>
        <begin position="5"/>
        <end position="106"/>
    </location>
</feature>
<proteinExistence type="predicted"/>
<dbReference type="PANTHER" id="PTHR11654">
    <property type="entry name" value="OLIGOPEPTIDE TRANSPORTER-RELATED"/>
    <property type="match status" value="1"/>
</dbReference>
<dbReference type="Pfam" id="PF00854">
    <property type="entry name" value="PTR2"/>
    <property type="match status" value="1"/>
</dbReference>
<comment type="caution">
    <text evidence="7">The sequence shown here is derived from an EMBL/GenBank/DDBJ whole genome shotgun (WGS) entry which is preliminary data.</text>
</comment>
<evidence type="ECO:0000256" key="3">
    <source>
        <dbReference type="ARBA" id="ARBA00022989"/>
    </source>
</evidence>
<feature type="transmembrane region" description="Helical" evidence="5">
    <location>
        <begin position="258"/>
        <end position="281"/>
    </location>
</feature>
<evidence type="ECO:0000256" key="4">
    <source>
        <dbReference type="ARBA" id="ARBA00023136"/>
    </source>
</evidence>
<evidence type="ECO:0000313" key="8">
    <source>
        <dbReference type="Proteomes" id="UP000694240"/>
    </source>
</evidence>
<sequence length="744" mass="83695">MAATFDYLTDVRPYKTSWRVQVKTLHAWRQYTANTGETLEVAFSDENGKKIHCLVRKDLVSKYANMLTVGDWVFIETFSLNYAGGSFRPTSHLYKMSFVNETSVIPSPSVSDSNYLTLVTFQKIQSGELNPTMLVDVIGQVVMIEHLLHLVVTCSNLSHSFFSSSSPEMGVVENQKILLEKKLGGWIAITFILGNETLEKLGSIGVSANFMLYLRNVFHMEPVEASNVYYLWMGLTNFAPLLGALISDAYIGRFKTIAYASLFSILGLMTVTLTACLPQLHPPPCNNPHPDECDDPNKLQLGILFLGLGFLSIGSGGIRPCSIPFGVDQFDQRTEQGLKGVASFFNWYYLTLTMVLIFSHTVVVYLQTVSWVIGFSIPTSLMACAVVLFFVGMRFYVYVKPEGSVFSGIARVIVAARKKRDLKISLVDDGTEEYYEPPVKPGVLSKLPLTDQFKFLDKAAVILDGDLTSEGVPANKWRLCSVQEVEEVKCLIRVVPVWSAGIISIVAMTTQATFMVFQATKMDRHMGPHFEIPAASITVISYITIGIWVPIYEHLLVPFLWRMRKFRVTLLQRMGIGIVFASLSMFTAGFVEGVRRTRATEMTQMSVFWLALPLILMGLCESFNFIGLIEFFNSQFPEHMRSIANSLFPLSFAAANYLSSLLVTTVHKVSGTKDHPDWLNKDLDRGKLDYFYYLIAVLGVVNLVYFWYCAHRYQYKAGSQIEDFNEEKSLLDIEPNQRHDQSPS</sequence>
<dbReference type="CDD" id="cd17416">
    <property type="entry name" value="MFS_NPF1_2"/>
    <property type="match status" value="1"/>
</dbReference>
<dbReference type="Proteomes" id="UP000694240">
    <property type="component" value="Chromosome 1"/>
</dbReference>
<dbReference type="PROSITE" id="PS01022">
    <property type="entry name" value="PTR2_1"/>
    <property type="match status" value="1"/>
</dbReference>
<keyword evidence="8" id="KW-1185">Reference proteome</keyword>
<reference evidence="7 8" key="1">
    <citation type="submission" date="2020-12" db="EMBL/GenBank/DDBJ databases">
        <title>Concerted genomic and epigenomic changes stabilize Arabidopsis allopolyploids.</title>
        <authorList>
            <person name="Chen Z."/>
        </authorList>
    </citation>
    <scope>NUCLEOTIDE SEQUENCE [LARGE SCALE GENOMIC DNA]</scope>
    <source>
        <strain evidence="7">Allo738</strain>
        <tissue evidence="7">Leaf</tissue>
    </source>
</reference>
<keyword evidence="3 5" id="KW-1133">Transmembrane helix</keyword>
<feature type="transmembrane region" description="Helical" evidence="5">
    <location>
        <begin position="301"/>
        <end position="327"/>
    </location>
</feature>
<dbReference type="InterPro" id="IPR000109">
    <property type="entry name" value="POT_fam"/>
</dbReference>
<keyword evidence="4 5" id="KW-0472">Membrane</keyword>
<dbReference type="GO" id="GO:0022857">
    <property type="term" value="F:transmembrane transporter activity"/>
    <property type="evidence" value="ECO:0007669"/>
    <property type="project" value="InterPro"/>
</dbReference>
<organism evidence="7 8">
    <name type="scientific">Arabidopsis thaliana x Arabidopsis arenosa</name>
    <dbReference type="NCBI Taxonomy" id="1240361"/>
    <lineage>
        <taxon>Eukaryota</taxon>
        <taxon>Viridiplantae</taxon>
        <taxon>Streptophyta</taxon>
        <taxon>Embryophyta</taxon>
        <taxon>Tracheophyta</taxon>
        <taxon>Spermatophyta</taxon>
        <taxon>Magnoliopsida</taxon>
        <taxon>eudicotyledons</taxon>
        <taxon>Gunneridae</taxon>
        <taxon>Pentapetalae</taxon>
        <taxon>rosids</taxon>
        <taxon>malvids</taxon>
        <taxon>Brassicales</taxon>
        <taxon>Brassicaceae</taxon>
        <taxon>Camelineae</taxon>
        <taxon>Arabidopsis</taxon>
    </lineage>
</organism>
<evidence type="ECO:0000256" key="2">
    <source>
        <dbReference type="ARBA" id="ARBA00022692"/>
    </source>
</evidence>
<evidence type="ECO:0000256" key="1">
    <source>
        <dbReference type="ARBA" id="ARBA00004141"/>
    </source>
</evidence>
<feature type="transmembrane region" description="Helical" evidence="5">
    <location>
        <begin position="229"/>
        <end position="251"/>
    </location>
</feature>
<dbReference type="Pfam" id="PF02721">
    <property type="entry name" value="DUF223"/>
    <property type="match status" value="1"/>
</dbReference>
<evidence type="ECO:0000259" key="6">
    <source>
        <dbReference type="Pfam" id="PF02721"/>
    </source>
</evidence>
<protein>
    <submittedName>
        <fullName evidence="7">Proton-dependent oligopeptide transporter family</fullName>
    </submittedName>
</protein>
<dbReference type="AlphaFoldDB" id="A0A8T2GJW9"/>
<dbReference type="EMBL" id="JAEFBK010000001">
    <property type="protein sequence ID" value="KAG7647669.1"/>
    <property type="molecule type" value="Genomic_DNA"/>
</dbReference>